<feature type="region of interest" description="Disordered" evidence="1">
    <location>
        <begin position="211"/>
        <end position="232"/>
    </location>
</feature>
<feature type="compositionally biased region" description="Low complexity" evidence="1">
    <location>
        <begin position="875"/>
        <end position="885"/>
    </location>
</feature>
<feature type="compositionally biased region" description="Polar residues" evidence="1">
    <location>
        <begin position="689"/>
        <end position="725"/>
    </location>
</feature>
<feature type="region of interest" description="Disordered" evidence="1">
    <location>
        <begin position="957"/>
        <end position="978"/>
    </location>
</feature>
<feature type="compositionally biased region" description="Polar residues" evidence="1">
    <location>
        <begin position="510"/>
        <end position="526"/>
    </location>
</feature>
<keyword evidence="3" id="KW-1185">Reference proteome</keyword>
<feature type="compositionally biased region" description="Polar residues" evidence="1">
    <location>
        <begin position="462"/>
        <end position="475"/>
    </location>
</feature>
<name>A0A8H5TY95_FUSHE</name>
<protein>
    <submittedName>
        <fullName evidence="2">Protamine p1</fullName>
    </submittedName>
</protein>
<feature type="region of interest" description="Disordered" evidence="1">
    <location>
        <begin position="605"/>
        <end position="773"/>
    </location>
</feature>
<proteinExistence type="predicted"/>
<feature type="compositionally biased region" description="Polar residues" evidence="1">
    <location>
        <begin position="121"/>
        <end position="132"/>
    </location>
</feature>
<evidence type="ECO:0000313" key="2">
    <source>
        <dbReference type="EMBL" id="KAF5680575.1"/>
    </source>
</evidence>
<feature type="compositionally biased region" description="Polar residues" evidence="1">
    <location>
        <begin position="659"/>
        <end position="679"/>
    </location>
</feature>
<feature type="region of interest" description="Disordered" evidence="1">
    <location>
        <begin position="865"/>
        <end position="938"/>
    </location>
</feature>
<feature type="compositionally biased region" description="Polar residues" evidence="1">
    <location>
        <begin position="544"/>
        <end position="558"/>
    </location>
</feature>
<feature type="region of interest" description="Disordered" evidence="1">
    <location>
        <begin position="303"/>
        <end position="347"/>
    </location>
</feature>
<feature type="region of interest" description="Disordered" evidence="1">
    <location>
        <begin position="78"/>
        <end position="143"/>
    </location>
</feature>
<feature type="compositionally biased region" description="Polar residues" evidence="1">
    <location>
        <begin position="731"/>
        <end position="747"/>
    </location>
</feature>
<feature type="compositionally biased region" description="Low complexity" evidence="1">
    <location>
        <begin position="647"/>
        <end position="658"/>
    </location>
</feature>
<evidence type="ECO:0000313" key="3">
    <source>
        <dbReference type="Proteomes" id="UP000567885"/>
    </source>
</evidence>
<dbReference type="OrthoDB" id="5419922at2759"/>
<feature type="compositionally biased region" description="Polar residues" evidence="1">
    <location>
        <begin position="610"/>
        <end position="625"/>
    </location>
</feature>
<comment type="caution">
    <text evidence="2">The sequence shown here is derived from an EMBL/GenBank/DDBJ whole genome shotgun (WGS) entry which is preliminary data.</text>
</comment>
<feature type="region of interest" description="Disordered" evidence="1">
    <location>
        <begin position="462"/>
        <end position="482"/>
    </location>
</feature>
<dbReference type="EMBL" id="JAAGWQ010000004">
    <property type="protein sequence ID" value="KAF5680575.1"/>
    <property type="molecule type" value="Genomic_DNA"/>
</dbReference>
<accession>A0A8H5TY95</accession>
<feature type="compositionally biased region" description="Polar residues" evidence="1">
    <location>
        <begin position="89"/>
        <end position="99"/>
    </location>
</feature>
<feature type="region of interest" description="Disordered" evidence="1">
    <location>
        <begin position="362"/>
        <end position="383"/>
    </location>
</feature>
<dbReference type="Proteomes" id="UP000567885">
    <property type="component" value="Unassembled WGS sequence"/>
</dbReference>
<feature type="compositionally biased region" description="Acidic residues" evidence="1">
    <location>
        <begin position="527"/>
        <end position="537"/>
    </location>
</feature>
<organism evidence="2 3">
    <name type="scientific">Fusarium heterosporum</name>
    <dbReference type="NCBI Taxonomy" id="42747"/>
    <lineage>
        <taxon>Eukaryota</taxon>
        <taxon>Fungi</taxon>
        <taxon>Dikarya</taxon>
        <taxon>Ascomycota</taxon>
        <taxon>Pezizomycotina</taxon>
        <taxon>Sordariomycetes</taxon>
        <taxon>Hypocreomycetidae</taxon>
        <taxon>Hypocreales</taxon>
        <taxon>Nectriaceae</taxon>
        <taxon>Fusarium</taxon>
        <taxon>Fusarium heterosporum species complex</taxon>
    </lineage>
</organism>
<sequence>MTFHHTDPHADELALGWGEDTIYCEATCDPQDVLYCGSEDDNYDSPEERKQRYEAAGQRYLDGKVPFIMTALLKGPFESNPPDWENPWRSKQQRTIGTSKRTRTSPGKLARSAKVRRNISIPETVQSPNDSLQCHLPSPESLNQTSELEAHPYLEEDELAKVHEWRDSVESEKEHKDQFWTSIPSGTVSERKRKANGSSWLKLLTKKRRRTDIMESGSVDTPVPSRPQAPTSSMVALNTSFSSVPDHLPSSAIATENYFNASQDNPPVLEDELACNKTAPGQPAACSSSPLSCLQCTPVPVQLPDSSSQGSVEQATPSKLPISRQTSAPQRQVAQTLSPSNNGAAKLDPAFETQEDDSFCFKMRPKSNPVADDTPVKAGTSAVAADEETCSVSCLDQDMHSMVSDLKDGTPVEEQLDVQSPGSAMELNQCAVTSPLSSTCSENFEGFDLSKESPVATTAIARSSPSITETMSDSPHSPMADAAQAIPEEPIEPQQDAELEIIDMDETAGPVSSLTAPESLTASETNSTDESDGEQEKEEIRISRTPTTRNDKTTQSPNMPRESETTPRTPTVPKTNCNSTTPDAEFLLKASVKKRFISQASWKGLAHLASSPSRQTPLKETNSRSPGHLSSPISGREKRSLTGSIHSTPKTTKSRPTSNFSQTSNHNASPTNVNATGQEAHSAPEPCQSVPQPKTQVSVSQQSPWAESKLSQYAITSLSQSSTESPKSDGQEPNVTKATTSPVNQTPWAHEDREMPIKPLASNPTIDTEDQRGSFELNAPACVSELDIQTQDLSAVTTPVTAATSEPQFSLKSFASFRSPSSERLSQRAIWKDMGSRLPSTQGILASATKNPWETKTSGRRVTFAPLPLEDKVQSSIPTTPCPSSTKRRLSSPPPGTESPMSEDAKSPVALDGLAPGPIIRRSDRLLPPESQCTLDSPLPDAMAETFLIADRLRQSASLLDPSKSDGEADDSQDPMDMAADVFRDSDIFRDWDESPILDDAVQQSPYKVQGLRSPW</sequence>
<reference evidence="2 3" key="1">
    <citation type="submission" date="2020-05" db="EMBL/GenBank/DDBJ databases">
        <title>Identification and distribution of gene clusters putatively required for synthesis of sphingolipid metabolism inhibitors in phylogenetically diverse species of the filamentous fungus Fusarium.</title>
        <authorList>
            <person name="Kim H.-S."/>
            <person name="Busman M."/>
            <person name="Brown D.W."/>
            <person name="Divon H."/>
            <person name="Uhlig S."/>
            <person name="Proctor R.H."/>
        </authorList>
    </citation>
    <scope>NUCLEOTIDE SEQUENCE [LARGE SCALE GENOMIC DNA]</scope>
    <source>
        <strain evidence="2 3">NRRL 20693</strain>
    </source>
</reference>
<feature type="region of interest" description="Disordered" evidence="1">
    <location>
        <begin position="509"/>
        <end position="582"/>
    </location>
</feature>
<evidence type="ECO:0000256" key="1">
    <source>
        <dbReference type="SAM" id="MobiDB-lite"/>
    </source>
</evidence>
<gene>
    <name evidence="2" type="ORF">FHETE_349</name>
</gene>
<feature type="compositionally biased region" description="Polar residues" evidence="1">
    <location>
        <begin position="304"/>
        <end position="343"/>
    </location>
</feature>
<dbReference type="AlphaFoldDB" id="A0A8H5TY95"/>
<feature type="region of interest" description="Disordered" evidence="1">
    <location>
        <begin position="997"/>
        <end position="1016"/>
    </location>
</feature>